<comment type="similarity">
    <text evidence="1">Belongs to the short-chain dehydrogenases/reductases (SDR) family.</text>
</comment>
<dbReference type="InterPro" id="IPR020904">
    <property type="entry name" value="Sc_DH/Rdtase_CS"/>
</dbReference>
<dbReference type="Pfam" id="PF13561">
    <property type="entry name" value="adh_short_C2"/>
    <property type="match status" value="1"/>
</dbReference>
<dbReference type="OrthoDB" id="3542748at2"/>
<keyword evidence="5" id="KW-1185">Reference proteome</keyword>
<evidence type="ECO:0000313" key="4">
    <source>
        <dbReference type="EMBL" id="AWB91259.1"/>
    </source>
</evidence>
<protein>
    <submittedName>
        <fullName evidence="4">3-ketoacyl-ACP reductase</fullName>
    </submittedName>
</protein>
<evidence type="ECO:0000256" key="1">
    <source>
        <dbReference type="ARBA" id="ARBA00006484"/>
    </source>
</evidence>
<dbReference type="InterPro" id="IPR057326">
    <property type="entry name" value="KR_dom"/>
</dbReference>
<dbReference type="SMART" id="SM00822">
    <property type="entry name" value="PKS_KR"/>
    <property type="match status" value="1"/>
</dbReference>
<name>A0A2S0WIU0_9ACTN</name>
<keyword evidence="2" id="KW-0560">Oxidoreductase</keyword>
<dbReference type="PRINTS" id="PR00081">
    <property type="entry name" value="GDHRDH"/>
</dbReference>
<gene>
    <name evidence="4" type="ORF">C3E78_02935</name>
</gene>
<dbReference type="SUPFAM" id="SSF51735">
    <property type="entry name" value="NAD(P)-binding Rossmann-fold domains"/>
    <property type="match status" value="1"/>
</dbReference>
<reference evidence="5" key="1">
    <citation type="submission" date="2018-01" db="EMBL/GenBank/DDBJ databases">
        <authorList>
            <person name="Li J."/>
        </authorList>
    </citation>
    <scope>NUCLEOTIDE SEQUENCE [LARGE SCALE GENOMIC DNA]</scope>
    <source>
        <strain evidence="5">592</strain>
    </source>
</reference>
<evidence type="ECO:0000256" key="2">
    <source>
        <dbReference type="ARBA" id="ARBA00023002"/>
    </source>
</evidence>
<dbReference type="InterPro" id="IPR002347">
    <property type="entry name" value="SDR_fam"/>
</dbReference>
<dbReference type="KEGG" id="aez:C3E78_02935"/>
<dbReference type="GO" id="GO:0016616">
    <property type="term" value="F:oxidoreductase activity, acting on the CH-OH group of donors, NAD or NADP as acceptor"/>
    <property type="evidence" value="ECO:0007669"/>
    <property type="project" value="TreeGrafter"/>
</dbReference>
<dbReference type="Proteomes" id="UP000244384">
    <property type="component" value="Chromosome"/>
</dbReference>
<dbReference type="FunFam" id="3.40.50.720:FF:000084">
    <property type="entry name" value="Short-chain dehydrogenase reductase"/>
    <property type="match status" value="1"/>
</dbReference>
<dbReference type="RefSeq" id="WP_108576905.1">
    <property type="nucleotide sequence ID" value="NZ_CP026952.1"/>
</dbReference>
<organism evidence="4 5">
    <name type="scientific">Aeromicrobium chenweiae</name>
    <dbReference type="NCBI Taxonomy" id="2079793"/>
    <lineage>
        <taxon>Bacteria</taxon>
        <taxon>Bacillati</taxon>
        <taxon>Actinomycetota</taxon>
        <taxon>Actinomycetes</taxon>
        <taxon>Propionibacteriales</taxon>
        <taxon>Nocardioidaceae</taxon>
        <taxon>Aeromicrobium</taxon>
    </lineage>
</organism>
<dbReference type="AlphaFoldDB" id="A0A2S0WIU0"/>
<evidence type="ECO:0000313" key="5">
    <source>
        <dbReference type="Proteomes" id="UP000244384"/>
    </source>
</evidence>
<accession>A0A2S0WIU0</accession>
<proteinExistence type="inferred from homology"/>
<sequence length="256" mass="25585">MSHGLLQDRVVVVTGGSSGNGRAIALAAAAQGARAVVVADVVSEPREGGRPTHEVIGGDSLFVSCDVSQPDSIEAAVAAADPFGGVDVLVNNAGIVGPASRVVEMDPADFDQVLAVNLRGTFLGCRAAGRRMAERGSGSIVNVASIAGILGSRSSAAYSASKAGILLMTSTLAFELGSAGVRVNSVLPGIIETHMTTVDRTLATDAYAATVAKVPLGRLGTPDDIANAVVYLASTLAGYVTGSSLVVDGGLIATVP</sequence>
<dbReference type="EMBL" id="CP026952">
    <property type="protein sequence ID" value="AWB91259.1"/>
    <property type="molecule type" value="Genomic_DNA"/>
</dbReference>
<dbReference type="PROSITE" id="PS00061">
    <property type="entry name" value="ADH_SHORT"/>
    <property type="match status" value="1"/>
</dbReference>
<evidence type="ECO:0000259" key="3">
    <source>
        <dbReference type="SMART" id="SM00822"/>
    </source>
</evidence>
<dbReference type="NCBIfam" id="NF005559">
    <property type="entry name" value="PRK07231.1"/>
    <property type="match status" value="1"/>
</dbReference>
<dbReference type="PANTHER" id="PTHR42760">
    <property type="entry name" value="SHORT-CHAIN DEHYDROGENASES/REDUCTASES FAMILY MEMBER"/>
    <property type="match status" value="1"/>
</dbReference>
<dbReference type="PANTHER" id="PTHR42760:SF133">
    <property type="entry name" value="3-OXOACYL-[ACYL-CARRIER-PROTEIN] REDUCTASE"/>
    <property type="match status" value="1"/>
</dbReference>
<dbReference type="PRINTS" id="PR00080">
    <property type="entry name" value="SDRFAMILY"/>
</dbReference>
<feature type="domain" description="Ketoreductase" evidence="3">
    <location>
        <begin position="9"/>
        <end position="193"/>
    </location>
</feature>
<accession>A0A5F2EQA1</accession>
<dbReference type="Gene3D" id="3.40.50.720">
    <property type="entry name" value="NAD(P)-binding Rossmann-like Domain"/>
    <property type="match status" value="1"/>
</dbReference>
<dbReference type="InterPro" id="IPR036291">
    <property type="entry name" value="NAD(P)-bd_dom_sf"/>
</dbReference>